<dbReference type="OrthoDB" id="752671at2759"/>
<accession>A0A9Q0R1P2</accession>
<dbReference type="EMBL" id="JAMYWD010000002">
    <property type="protein sequence ID" value="KAJ4980098.1"/>
    <property type="molecule type" value="Genomic_DNA"/>
</dbReference>
<proteinExistence type="predicted"/>
<dbReference type="AlphaFoldDB" id="A0A9Q0R1P2"/>
<sequence>MYSCASATSICRLPRIYMLNFRPFFNQAGGLSSSSSSPSPSSSSFFAMSTIDGDKNSFLWQDLNGPNGSFDQNTHQSEFFSSARPKWPWLMFGMVKAQKETELKDIKKWQNRMNPTFGMMKVQKETELII</sequence>
<organism evidence="1 2">
    <name type="scientific">Protea cynaroides</name>
    <dbReference type="NCBI Taxonomy" id="273540"/>
    <lineage>
        <taxon>Eukaryota</taxon>
        <taxon>Viridiplantae</taxon>
        <taxon>Streptophyta</taxon>
        <taxon>Embryophyta</taxon>
        <taxon>Tracheophyta</taxon>
        <taxon>Spermatophyta</taxon>
        <taxon>Magnoliopsida</taxon>
        <taxon>Proteales</taxon>
        <taxon>Proteaceae</taxon>
        <taxon>Protea</taxon>
    </lineage>
</organism>
<reference evidence="1" key="1">
    <citation type="journal article" date="2023" name="Plant J.">
        <title>The genome of the king protea, Protea cynaroides.</title>
        <authorList>
            <person name="Chang J."/>
            <person name="Duong T.A."/>
            <person name="Schoeman C."/>
            <person name="Ma X."/>
            <person name="Roodt D."/>
            <person name="Barker N."/>
            <person name="Li Z."/>
            <person name="Van de Peer Y."/>
            <person name="Mizrachi E."/>
        </authorList>
    </citation>
    <scope>NUCLEOTIDE SEQUENCE</scope>
    <source>
        <tissue evidence="1">Young leaves</tissue>
    </source>
</reference>
<keyword evidence="2" id="KW-1185">Reference proteome</keyword>
<protein>
    <submittedName>
        <fullName evidence="1">Uncharacterized protein</fullName>
    </submittedName>
</protein>
<comment type="caution">
    <text evidence="1">The sequence shown here is derived from an EMBL/GenBank/DDBJ whole genome shotgun (WGS) entry which is preliminary data.</text>
</comment>
<name>A0A9Q0R1P2_9MAGN</name>
<evidence type="ECO:0000313" key="2">
    <source>
        <dbReference type="Proteomes" id="UP001141806"/>
    </source>
</evidence>
<gene>
    <name evidence="1" type="ORF">NE237_010878</name>
</gene>
<dbReference type="Proteomes" id="UP001141806">
    <property type="component" value="Unassembled WGS sequence"/>
</dbReference>
<evidence type="ECO:0000313" key="1">
    <source>
        <dbReference type="EMBL" id="KAJ4980098.1"/>
    </source>
</evidence>